<dbReference type="OrthoDB" id="198204at2"/>
<evidence type="ECO:0000256" key="1">
    <source>
        <dbReference type="SAM" id="SignalP"/>
    </source>
</evidence>
<accession>A0A6N2S6U2</accession>
<dbReference type="RefSeq" id="WP_022397153.1">
    <property type="nucleotide sequence ID" value="NZ_CACRSS010000002.1"/>
</dbReference>
<gene>
    <name evidence="2" type="ORF">AMLFYP55_01964</name>
</gene>
<sequence length="281" mass="30993">MKHILAMLLLALMGASGALAQIYVKVVPEKKTFLSGEAMYMRLTITNNSGVPVELKSQEYSSWLDIHVEHSTAGAELPQSKFAMFPPLKVPAGMSVSRKIDLRHFYDLSREGNYHVQAVVKMPNQKDMFASQKSLFAVRTGTPMWSQTVAIPSSAKRCTFSICTIAVRGIQKLYVQTKDPDTGVAYNAVCIGDWLGTTRPQCMVDGKANVHVFFPTTPMLGAYSRINYRGTMEKLQYYKKVMGTPSMVFLPDGSVRVTGAVHYDPTVQPKTVPDAADVPGM</sequence>
<proteinExistence type="predicted"/>
<dbReference type="EMBL" id="CACRSS010000002">
    <property type="protein sequence ID" value="VYS87951.1"/>
    <property type="molecule type" value="Genomic_DNA"/>
</dbReference>
<keyword evidence="1" id="KW-0732">Signal</keyword>
<feature type="chain" id="PRO_5026805014" description="Molecular chaperone" evidence="1">
    <location>
        <begin position="21"/>
        <end position="281"/>
    </location>
</feature>
<reference evidence="2" key="1">
    <citation type="submission" date="2019-11" db="EMBL/GenBank/DDBJ databases">
        <authorList>
            <person name="Feng L."/>
        </authorList>
    </citation>
    <scope>NUCLEOTIDE SEQUENCE</scope>
    <source>
        <strain evidence="2">AMuciniphilaLFYP55</strain>
    </source>
</reference>
<dbReference type="AlphaFoldDB" id="A0A6N2S6U2"/>
<dbReference type="GeneID" id="84023285"/>
<name>A0A6N2S6U2_9BACT</name>
<organism evidence="2">
    <name type="scientific">Akkermansia muciniphila</name>
    <dbReference type="NCBI Taxonomy" id="239935"/>
    <lineage>
        <taxon>Bacteria</taxon>
        <taxon>Pseudomonadati</taxon>
        <taxon>Verrucomicrobiota</taxon>
        <taxon>Verrucomicrobiia</taxon>
        <taxon>Verrucomicrobiales</taxon>
        <taxon>Akkermansiaceae</taxon>
        <taxon>Akkermansia</taxon>
    </lineage>
</organism>
<evidence type="ECO:0000313" key="2">
    <source>
        <dbReference type="EMBL" id="VYS87951.1"/>
    </source>
</evidence>
<protein>
    <recommendedName>
        <fullName evidence="3">Molecular chaperone</fullName>
    </recommendedName>
</protein>
<feature type="signal peptide" evidence="1">
    <location>
        <begin position="1"/>
        <end position="20"/>
    </location>
</feature>
<evidence type="ECO:0008006" key="3">
    <source>
        <dbReference type="Google" id="ProtNLM"/>
    </source>
</evidence>